<dbReference type="PANTHER" id="PTHR43767:SF1">
    <property type="entry name" value="NONRIBOSOMAL PEPTIDE SYNTHASE PES1 (EUROFUNG)-RELATED"/>
    <property type="match status" value="1"/>
</dbReference>
<dbReference type="SUPFAM" id="SSF56801">
    <property type="entry name" value="Acetyl-CoA synthetase-like"/>
    <property type="match status" value="1"/>
</dbReference>
<dbReference type="Gene3D" id="3.40.50.12780">
    <property type="entry name" value="N-terminal domain of ligase-like"/>
    <property type="match status" value="1"/>
</dbReference>
<dbReference type="AlphaFoldDB" id="A0A2T0T6I6"/>
<reference evidence="3 4" key="1">
    <citation type="submission" date="2018-03" db="EMBL/GenBank/DDBJ databases">
        <title>Genomic Encyclopedia of Archaeal and Bacterial Type Strains, Phase II (KMG-II): from individual species to whole genera.</title>
        <authorList>
            <person name="Goeker M."/>
        </authorList>
    </citation>
    <scope>NUCLEOTIDE SEQUENCE [LARGE SCALE GENOMIC DNA]</scope>
    <source>
        <strain evidence="3 4">DSM 44720</strain>
    </source>
</reference>
<evidence type="ECO:0000259" key="1">
    <source>
        <dbReference type="Pfam" id="PF00501"/>
    </source>
</evidence>
<evidence type="ECO:0000259" key="2">
    <source>
        <dbReference type="Pfam" id="PF13193"/>
    </source>
</evidence>
<keyword evidence="3" id="KW-0436">Ligase</keyword>
<protein>
    <submittedName>
        <fullName evidence="3">Fatty acid CoA ligase FadD36</fullName>
    </submittedName>
</protein>
<dbReference type="GO" id="GO:0016878">
    <property type="term" value="F:acid-thiol ligase activity"/>
    <property type="evidence" value="ECO:0007669"/>
    <property type="project" value="UniProtKB-ARBA"/>
</dbReference>
<comment type="caution">
    <text evidence="3">The sequence shown here is derived from an EMBL/GenBank/DDBJ whole genome shotgun (WGS) entry which is preliminary data.</text>
</comment>
<dbReference type="CDD" id="cd04433">
    <property type="entry name" value="AFD_class_I"/>
    <property type="match status" value="1"/>
</dbReference>
<gene>
    <name evidence="3" type="ORF">CLV43_10542</name>
</gene>
<dbReference type="PANTHER" id="PTHR43767">
    <property type="entry name" value="LONG-CHAIN-FATTY-ACID--COA LIGASE"/>
    <property type="match status" value="1"/>
</dbReference>
<dbReference type="Pfam" id="PF13193">
    <property type="entry name" value="AMP-binding_C"/>
    <property type="match status" value="1"/>
</dbReference>
<feature type="domain" description="AMP-dependent synthetase/ligase" evidence="1">
    <location>
        <begin position="130"/>
        <end position="317"/>
    </location>
</feature>
<keyword evidence="4" id="KW-1185">Reference proteome</keyword>
<organism evidence="3 4">
    <name type="scientific">Umezawaea tangerina</name>
    <dbReference type="NCBI Taxonomy" id="84725"/>
    <lineage>
        <taxon>Bacteria</taxon>
        <taxon>Bacillati</taxon>
        <taxon>Actinomycetota</taxon>
        <taxon>Actinomycetes</taxon>
        <taxon>Pseudonocardiales</taxon>
        <taxon>Pseudonocardiaceae</taxon>
        <taxon>Umezawaea</taxon>
    </lineage>
</organism>
<feature type="domain" description="AMP-binding enzyme C-terminal" evidence="2">
    <location>
        <begin position="369"/>
        <end position="441"/>
    </location>
</feature>
<name>A0A2T0T6I6_9PSEU</name>
<sequence>MPDDVSSALHGNDHDVALVNGSGSLTRGELRAGAARFADFLSRRCESGEIAMAQVDDGVATAVVSMGCAMAGVPLAHVDPRSAVPRTGLLVRDGGPSDGDAHEVVGLRLSVVRSGEGWHAPDVPAGSQLFPTSGSTGAPKWVVRPPASVLADCARIASALDYRPGAAVVTTAPVFHSYGFNTGLVAPLLAGAAVRLVGPRTLPSAIAKAVAEVGAVVLVGLPFQYRLVVDSSWPGSPTLEKAVSSGAPLPDTVVGGLLLPLVNAYGSSETGTVSIGPVTPVLEPGTVGRPLTGVEVRVEGPDGELVVVTDSLAAGYLGPDGVRPLPVDGARSYRTGDRAVLGADGTIRLLGRIGDVINVSGKKVSRSTVERALCAHPAVGEAQVLAEADPVRGEVPVARVVLRYPVPVADLVRWARGRLDPHEVPRKVEIRDELPRSATGKPIVG</sequence>
<dbReference type="InterPro" id="IPR000873">
    <property type="entry name" value="AMP-dep_synth/lig_dom"/>
</dbReference>
<dbReference type="InterPro" id="IPR050237">
    <property type="entry name" value="ATP-dep_AMP-bd_enzyme"/>
</dbReference>
<dbReference type="Gene3D" id="3.30.300.30">
    <property type="match status" value="1"/>
</dbReference>
<evidence type="ECO:0000313" key="4">
    <source>
        <dbReference type="Proteomes" id="UP000239494"/>
    </source>
</evidence>
<dbReference type="InterPro" id="IPR042099">
    <property type="entry name" value="ANL_N_sf"/>
</dbReference>
<evidence type="ECO:0000313" key="3">
    <source>
        <dbReference type="EMBL" id="PRY41284.1"/>
    </source>
</evidence>
<dbReference type="InterPro" id="IPR045851">
    <property type="entry name" value="AMP-bd_C_sf"/>
</dbReference>
<dbReference type="Pfam" id="PF00501">
    <property type="entry name" value="AMP-binding"/>
    <property type="match status" value="1"/>
</dbReference>
<accession>A0A2T0T6I6</accession>
<dbReference type="EMBL" id="PVTF01000005">
    <property type="protein sequence ID" value="PRY41284.1"/>
    <property type="molecule type" value="Genomic_DNA"/>
</dbReference>
<proteinExistence type="predicted"/>
<dbReference type="InterPro" id="IPR025110">
    <property type="entry name" value="AMP-bd_C"/>
</dbReference>
<dbReference type="Proteomes" id="UP000239494">
    <property type="component" value="Unassembled WGS sequence"/>
</dbReference>